<comment type="caution">
    <text evidence="4">The sequence shown here is derived from an EMBL/GenBank/DDBJ whole genome shotgun (WGS) entry which is preliminary data.</text>
</comment>
<dbReference type="InterPro" id="IPR029787">
    <property type="entry name" value="Nucleotide_cyclase"/>
</dbReference>
<dbReference type="EC" id="2.7.7.65" evidence="4"/>
<dbReference type="Proteomes" id="UP001213083">
    <property type="component" value="Unassembled WGS sequence"/>
</dbReference>
<keyword evidence="4" id="KW-0808">Transferase</keyword>
<keyword evidence="1" id="KW-0812">Transmembrane</keyword>
<evidence type="ECO:0000313" key="5">
    <source>
        <dbReference type="Proteomes" id="UP001213083"/>
    </source>
</evidence>
<dbReference type="InterPro" id="IPR006189">
    <property type="entry name" value="CHASE_dom"/>
</dbReference>
<accession>A0ABD4W3H5</accession>
<evidence type="ECO:0000259" key="2">
    <source>
        <dbReference type="PROSITE" id="PS50839"/>
    </source>
</evidence>
<dbReference type="PROSITE" id="PS50839">
    <property type="entry name" value="CHASE"/>
    <property type="match status" value="1"/>
</dbReference>
<proteinExistence type="predicted"/>
<evidence type="ECO:0000256" key="1">
    <source>
        <dbReference type="SAM" id="Phobius"/>
    </source>
</evidence>
<dbReference type="PROSITE" id="PS50887">
    <property type="entry name" value="GGDEF"/>
    <property type="match status" value="1"/>
</dbReference>
<dbReference type="SUPFAM" id="SSF55073">
    <property type="entry name" value="Nucleotide cyclase"/>
    <property type="match status" value="1"/>
</dbReference>
<name>A0ABD4W3H5_9LACO</name>
<sequence length="410" mass="45444">MFKQLRKANQNDYLLITATLILLVVFNLSLLSYVQGQHERDQAQALATCFSRTLKGEIKNALTLSTTLKELVLASDGKVDNFSTVAKYLLAENTAASNLQLAPKGKVTEIYPLKGNEAGKINLLTDPIRGPLCRYGISHQVTVTQGPIALKQGGKGLVMRTPIFIKKKGKKQFWGFAVVVMKIPQTFSSTAANLKSAGYSYELEKQVSPLNTSYKQVMQKGGLHEPITYSFTTADNSKWLLKLAPAKGWRYNKWNWFMGYIVIIDFAIAGLMLWVISGRILEREATLDPLTQAYNRQGFDWKLASQGEKETTVIMLDIDDFKSINDVFGHQTGDAVLVQLTRNLQKCFGPKAIIGRNGGDEFAVALPGRMSDNRPAIKGLSVSNGEELFLSPFPSATANSRARPRTMKRP</sequence>
<dbReference type="Pfam" id="PF00990">
    <property type="entry name" value="GGDEF"/>
    <property type="match status" value="1"/>
</dbReference>
<dbReference type="PANTHER" id="PTHR45138">
    <property type="entry name" value="REGULATORY COMPONENTS OF SENSORY TRANSDUCTION SYSTEM"/>
    <property type="match status" value="1"/>
</dbReference>
<dbReference type="SMART" id="SM00267">
    <property type="entry name" value="GGDEF"/>
    <property type="match status" value="1"/>
</dbReference>
<keyword evidence="1" id="KW-0472">Membrane</keyword>
<dbReference type="Gene3D" id="3.30.70.270">
    <property type="match status" value="1"/>
</dbReference>
<evidence type="ECO:0000313" key="4">
    <source>
        <dbReference type="EMBL" id="MDA3783158.1"/>
    </source>
</evidence>
<dbReference type="RefSeq" id="WP_271018294.1">
    <property type="nucleotide sequence ID" value="NZ_JAQIEQ010000046.1"/>
</dbReference>
<dbReference type="EMBL" id="JAQIEV010000045">
    <property type="protein sequence ID" value="MDA3783158.1"/>
    <property type="molecule type" value="Genomic_DNA"/>
</dbReference>
<dbReference type="CDD" id="cd01949">
    <property type="entry name" value="GGDEF"/>
    <property type="match status" value="1"/>
</dbReference>
<evidence type="ECO:0000259" key="3">
    <source>
        <dbReference type="PROSITE" id="PS50887"/>
    </source>
</evidence>
<keyword evidence="1" id="KW-1133">Transmembrane helix</keyword>
<dbReference type="InterPro" id="IPR043128">
    <property type="entry name" value="Rev_trsase/Diguanyl_cyclase"/>
</dbReference>
<organism evidence="4 5">
    <name type="scientific">Lactobacillus delbrueckii</name>
    <dbReference type="NCBI Taxonomy" id="1584"/>
    <lineage>
        <taxon>Bacteria</taxon>
        <taxon>Bacillati</taxon>
        <taxon>Bacillota</taxon>
        <taxon>Bacilli</taxon>
        <taxon>Lactobacillales</taxon>
        <taxon>Lactobacillaceae</taxon>
        <taxon>Lactobacillus</taxon>
    </lineage>
</organism>
<dbReference type="PANTHER" id="PTHR45138:SF9">
    <property type="entry name" value="DIGUANYLATE CYCLASE DGCM-RELATED"/>
    <property type="match status" value="1"/>
</dbReference>
<dbReference type="GO" id="GO:0052621">
    <property type="term" value="F:diguanylate cyclase activity"/>
    <property type="evidence" value="ECO:0007669"/>
    <property type="project" value="UniProtKB-EC"/>
</dbReference>
<feature type="domain" description="GGDEF" evidence="3">
    <location>
        <begin position="309"/>
        <end position="410"/>
    </location>
</feature>
<reference evidence="4 5" key="1">
    <citation type="submission" date="2023-01" db="EMBL/GenBank/DDBJ databases">
        <title>Sequencing of the bacterial strains from artisanal fermented milk Matsoni.</title>
        <authorList>
            <person name="Rozman V."/>
            <person name="Accetto T."/>
            <person name="Bogovic Matijasic B."/>
        </authorList>
    </citation>
    <scope>NUCLEOTIDE SEQUENCE [LARGE SCALE GENOMIC DNA]</scope>
    <source>
        <strain evidence="5">lbl143</strain>
    </source>
</reference>
<dbReference type="AlphaFoldDB" id="A0ABD4W3H5"/>
<dbReference type="NCBIfam" id="TIGR00254">
    <property type="entry name" value="GGDEF"/>
    <property type="match status" value="1"/>
</dbReference>
<protein>
    <submittedName>
        <fullName evidence="4">Diguanylate cyclase</fullName>
        <ecNumber evidence="4">2.7.7.65</ecNumber>
    </submittedName>
</protein>
<feature type="transmembrane region" description="Helical" evidence="1">
    <location>
        <begin position="254"/>
        <end position="276"/>
    </location>
</feature>
<gene>
    <name evidence="4" type="ORF">PF593_08455</name>
</gene>
<dbReference type="InterPro" id="IPR050469">
    <property type="entry name" value="Diguanylate_Cyclase"/>
</dbReference>
<dbReference type="SMART" id="SM01079">
    <property type="entry name" value="CHASE"/>
    <property type="match status" value="1"/>
</dbReference>
<feature type="domain" description="CHASE" evidence="2">
    <location>
        <begin position="107"/>
        <end position="194"/>
    </location>
</feature>
<dbReference type="InterPro" id="IPR000160">
    <property type="entry name" value="GGDEF_dom"/>
</dbReference>
<feature type="transmembrane region" description="Helical" evidence="1">
    <location>
        <begin position="12"/>
        <end position="34"/>
    </location>
</feature>
<keyword evidence="4" id="KW-0548">Nucleotidyltransferase</keyword>